<reference evidence="1" key="1">
    <citation type="journal article" date="2025" name="Int. J. Syst. Evol. Microbiol.">
        <title>Streptomyces citrinus sp. nov., with yellow diffusible pigment.</title>
        <authorList>
            <person name="He Y."/>
            <person name="Yang E."/>
            <person name="Xu J."/>
            <person name="Sun Y."/>
            <person name="Sun L."/>
        </authorList>
    </citation>
    <scope>NUCLEOTIDE SEQUENCE</scope>
    <source>
        <strain evidence="1">Q6</strain>
    </source>
</reference>
<sequence>MSTTGTTTEGAIDGAERRMGLTVPPVLRRWLLEPATAPAGLDLLGLPDMERVHRHRTALAADADPAAWRAEWLPIEAGTEGFHGTFLDTRTGTVGSWTEGSDPRENTHPSLAAHLHPPEPPSQDALHRWARERGITLHHRGRVPQNIREAYQESP</sequence>
<keyword evidence="2" id="KW-1185">Reference proteome</keyword>
<name>A0ACD5AFM8_9ACTN</name>
<dbReference type="EMBL" id="CP146022">
    <property type="protein sequence ID" value="WWQ66021.1"/>
    <property type="molecule type" value="Genomic_DNA"/>
</dbReference>
<protein>
    <submittedName>
        <fullName evidence="1">Uncharacterized protein</fullName>
    </submittedName>
</protein>
<accession>A0ACD5AFM8</accession>
<organism evidence="1 2">
    <name type="scientific">Streptomyces citrinus</name>
    <dbReference type="NCBI Taxonomy" id="3118173"/>
    <lineage>
        <taxon>Bacteria</taxon>
        <taxon>Bacillati</taxon>
        <taxon>Actinomycetota</taxon>
        <taxon>Actinomycetes</taxon>
        <taxon>Kitasatosporales</taxon>
        <taxon>Streptomycetaceae</taxon>
        <taxon>Streptomyces</taxon>
    </lineage>
</organism>
<gene>
    <name evidence="1" type="ORF">V2W30_23630</name>
</gene>
<evidence type="ECO:0000313" key="1">
    <source>
        <dbReference type="EMBL" id="WWQ66021.1"/>
    </source>
</evidence>
<evidence type="ECO:0000313" key="2">
    <source>
        <dbReference type="Proteomes" id="UP001432251"/>
    </source>
</evidence>
<proteinExistence type="predicted"/>
<dbReference type="Proteomes" id="UP001432251">
    <property type="component" value="Chromosome"/>
</dbReference>